<name>A0A9E2NVP4_9LACO</name>
<feature type="domain" description="Cell envelope-related transcriptional attenuator" evidence="3">
    <location>
        <begin position="84"/>
        <end position="226"/>
    </location>
</feature>
<comment type="caution">
    <text evidence="4">The sequence shown here is derived from an EMBL/GenBank/DDBJ whole genome shotgun (WGS) entry which is preliminary data.</text>
</comment>
<organism evidence="4 5">
    <name type="scientific">Candidatus Limosilactobacillus merdavium</name>
    <dbReference type="NCBI Taxonomy" id="2838651"/>
    <lineage>
        <taxon>Bacteria</taxon>
        <taxon>Bacillati</taxon>
        <taxon>Bacillota</taxon>
        <taxon>Bacilli</taxon>
        <taxon>Lactobacillales</taxon>
        <taxon>Lactobacillaceae</taxon>
        <taxon>Limosilactobacillus</taxon>
    </lineage>
</organism>
<evidence type="ECO:0000256" key="1">
    <source>
        <dbReference type="ARBA" id="ARBA00006068"/>
    </source>
</evidence>
<dbReference type="Pfam" id="PF03816">
    <property type="entry name" value="LytR_cpsA_psr"/>
    <property type="match status" value="1"/>
</dbReference>
<reference evidence="4" key="2">
    <citation type="submission" date="2021-04" db="EMBL/GenBank/DDBJ databases">
        <authorList>
            <person name="Gilroy R."/>
        </authorList>
    </citation>
    <scope>NUCLEOTIDE SEQUENCE</scope>
    <source>
        <strain evidence="4">876</strain>
    </source>
</reference>
<evidence type="ECO:0000313" key="5">
    <source>
        <dbReference type="Proteomes" id="UP000824180"/>
    </source>
</evidence>
<dbReference type="EMBL" id="JAHLFK010000064">
    <property type="protein sequence ID" value="MBU3830465.1"/>
    <property type="molecule type" value="Genomic_DNA"/>
</dbReference>
<dbReference type="PANTHER" id="PTHR33392:SF6">
    <property type="entry name" value="POLYISOPRENYL-TEICHOIC ACID--PEPTIDOGLYCAN TEICHOIC ACID TRANSFERASE TAGU"/>
    <property type="match status" value="1"/>
</dbReference>
<evidence type="ECO:0000256" key="2">
    <source>
        <dbReference type="SAM" id="MobiDB-lite"/>
    </source>
</evidence>
<accession>A0A9E2NVP4</accession>
<feature type="region of interest" description="Disordered" evidence="2">
    <location>
        <begin position="340"/>
        <end position="359"/>
    </location>
</feature>
<dbReference type="NCBIfam" id="TIGR00350">
    <property type="entry name" value="lytR_cpsA_psr"/>
    <property type="match status" value="1"/>
</dbReference>
<dbReference type="Gene3D" id="3.40.630.190">
    <property type="entry name" value="LCP protein"/>
    <property type="match status" value="1"/>
</dbReference>
<evidence type="ECO:0000259" key="3">
    <source>
        <dbReference type="Pfam" id="PF03816"/>
    </source>
</evidence>
<comment type="similarity">
    <text evidence="1">Belongs to the LytR/CpsA/Psr (LCP) family.</text>
</comment>
<dbReference type="InterPro" id="IPR004474">
    <property type="entry name" value="LytR_CpsA_psr"/>
</dbReference>
<evidence type="ECO:0000313" key="4">
    <source>
        <dbReference type="EMBL" id="MBU3830465.1"/>
    </source>
</evidence>
<proteinExistence type="inferred from homology"/>
<protein>
    <submittedName>
        <fullName evidence="4">LCP family protein</fullName>
    </submittedName>
</protein>
<dbReference type="Proteomes" id="UP000824180">
    <property type="component" value="Unassembled WGS sequence"/>
</dbReference>
<sequence>MSRYHSRHASHHRRIWPVAMVLGLITVTLLIIGIHHSVNTAASQMMTTNSRSLPKKLRNGQPFTVLVMGTDVGALGRGTAYAGNTDTMELLTVNPQQKKIVMVAIPRDILVRVNTKEGPDFVKINAAYAIGGAKQAKKQVVELLHVPVDYYVLTNMGTLKKVVNAVGGVTVDNPFAFNYEGHHFKKGKQHLNGNEALKYSRMRYDDPNNDYGRQERGQQILQSAIVSFKRHGSLSAANQIMTAVQDGVRTDLPINQVGRLYLSYHPALTNTSHTHLQGKDAIIDNASFQIAPPKEMLRLSNLVRQTLEISPRHSINNYETKMYHQQHSWNGYDQLNFRLPNGASYNQPGSGDWHDEEEN</sequence>
<dbReference type="AlphaFoldDB" id="A0A9E2NVP4"/>
<dbReference type="PANTHER" id="PTHR33392">
    <property type="entry name" value="POLYISOPRENYL-TEICHOIC ACID--PEPTIDOGLYCAN TEICHOIC ACID TRANSFERASE TAGU"/>
    <property type="match status" value="1"/>
</dbReference>
<dbReference type="InterPro" id="IPR050922">
    <property type="entry name" value="LytR/CpsA/Psr_CW_biosynth"/>
</dbReference>
<gene>
    <name evidence="4" type="ORF">H9843_06200</name>
</gene>
<reference evidence="4" key="1">
    <citation type="journal article" date="2021" name="PeerJ">
        <title>Extensive microbial diversity within the chicken gut microbiome revealed by metagenomics and culture.</title>
        <authorList>
            <person name="Gilroy R."/>
            <person name="Ravi A."/>
            <person name="Getino M."/>
            <person name="Pursley I."/>
            <person name="Horton D.L."/>
            <person name="Alikhan N.F."/>
            <person name="Baker D."/>
            <person name="Gharbi K."/>
            <person name="Hall N."/>
            <person name="Watson M."/>
            <person name="Adriaenssens E.M."/>
            <person name="Foster-Nyarko E."/>
            <person name="Jarju S."/>
            <person name="Secka A."/>
            <person name="Antonio M."/>
            <person name="Oren A."/>
            <person name="Chaudhuri R.R."/>
            <person name="La Ragione R."/>
            <person name="Hildebrand F."/>
            <person name="Pallen M.J."/>
        </authorList>
    </citation>
    <scope>NUCLEOTIDE SEQUENCE</scope>
    <source>
        <strain evidence="4">876</strain>
    </source>
</reference>